<evidence type="ECO:0000313" key="3">
    <source>
        <dbReference type="Proteomes" id="UP000095087"/>
    </source>
</evidence>
<dbReference type="SUPFAM" id="SSF54909">
    <property type="entry name" value="Dimeric alpha+beta barrel"/>
    <property type="match status" value="1"/>
</dbReference>
<evidence type="ECO:0000313" key="2">
    <source>
        <dbReference type="EMBL" id="ODA68191.1"/>
    </source>
</evidence>
<keyword evidence="3" id="KW-1185">Reference proteome</keyword>
<dbReference type="InterPro" id="IPR011008">
    <property type="entry name" value="Dimeric_a/b-barrel"/>
</dbReference>
<organism evidence="2 3">
    <name type="scientific">Methyloligella halotolerans</name>
    <dbReference type="NCBI Taxonomy" id="1177755"/>
    <lineage>
        <taxon>Bacteria</taxon>
        <taxon>Pseudomonadati</taxon>
        <taxon>Pseudomonadota</taxon>
        <taxon>Alphaproteobacteria</taxon>
        <taxon>Hyphomicrobiales</taxon>
        <taxon>Hyphomicrobiaceae</taxon>
        <taxon>Methyloligella</taxon>
    </lineage>
</organism>
<protein>
    <submittedName>
        <fullName evidence="2">Heme-degrading monooxygenase HmoB</fullName>
        <ecNumber evidence="2">1.14.14.18</ecNumber>
    </submittedName>
</protein>
<dbReference type="PANTHER" id="PTHR34474:SF2">
    <property type="entry name" value="SIGNAL TRANSDUCTION PROTEIN TRAP"/>
    <property type="match status" value="1"/>
</dbReference>
<name>A0A1E2S159_9HYPH</name>
<dbReference type="GO" id="GO:0004392">
    <property type="term" value="F:heme oxygenase (decyclizing) activity"/>
    <property type="evidence" value="ECO:0007669"/>
    <property type="project" value="UniProtKB-EC"/>
</dbReference>
<dbReference type="InterPro" id="IPR007138">
    <property type="entry name" value="ABM_dom"/>
</dbReference>
<dbReference type="PROSITE" id="PS51725">
    <property type="entry name" value="ABM"/>
    <property type="match status" value="1"/>
</dbReference>
<evidence type="ECO:0000259" key="1">
    <source>
        <dbReference type="PROSITE" id="PS51725"/>
    </source>
</evidence>
<dbReference type="InterPro" id="IPR050404">
    <property type="entry name" value="Heme-degrading_MO"/>
</dbReference>
<dbReference type="STRING" id="1177755.A7A08_00008"/>
<dbReference type="AlphaFoldDB" id="A0A1E2S159"/>
<dbReference type="Gene3D" id="3.30.70.100">
    <property type="match status" value="1"/>
</dbReference>
<gene>
    <name evidence="2" type="ORF">A7A08_00008</name>
</gene>
<keyword evidence="2" id="KW-0503">Monooxygenase</keyword>
<sequence>MYIAMNRFKVNKGSEKDFEHVWLSRETHLEELPGFVEFQLLKGPEHDDHTLYASHTVWESYEAFEAWTKSEAFRKAHAGAGNNKPLYQGHPQFEGFTSIQEVKAGPKTVAAE</sequence>
<feature type="domain" description="ABM" evidence="1">
    <location>
        <begin position="2"/>
        <end position="96"/>
    </location>
</feature>
<dbReference type="OrthoDB" id="9798115at2"/>
<dbReference type="PATRIC" id="fig|1177755.3.peg.9"/>
<proteinExistence type="predicted"/>
<dbReference type="EC" id="1.14.14.18" evidence="2"/>
<comment type="caution">
    <text evidence="2">The sequence shown here is derived from an EMBL/GenBank/DDBJ whole genome shotgun (WGS) entry which is preliminary data.</text>
</comment>
<dbReference type="RefSeq" id="WP_069093542.1">
    <property type="nucleotide sequence ID" value="NZ_MASI01000001.1"/>
</dbReference>
<accession>A0A1E2S159</accession>
<dbReference type="PANTHER" id="PTHR34474">
    <property type="entry name" value="SIGNAL TRANSDUCTION PROTEIN TRAP"/>
    <property type="match status" value="1"/>
</dbReference>
<reference evidence="2 3" key="1">
    <citation type="submission" date="2016-07" db="EMBL/GenBank/DDBJ databases">
        <title>Draft genome sequence of Methyloligella halotolerans C2T (VKM B-2706T=CCUG 61687T=DSM 25045T), a halotolerant polyhydroxybutyrate accumulating methylotroph.</title>
        <authorList>
            <person name="Vasilenko O.V."/>
            <person name="Doronina N.V."/>
            <person name="Poroshina M.N."/>
            <person name="Tarlachkov S.V."/>
            <person name="Trotsenko Y.A."/>
        </authorList>
    </citation>
    <scope>NUCLEOTIDE SEQUENCE [LARGE SCALE GENOMIC DNA]</scope>
    <source>
        <strain evidence="2 3">VKM B-2706</strain>
    </source>
</reference>
<dbReference type="EMBL" id="MASI01000001">
    <property type="protein sequence ID" value="ODA68191.1"/>
    <property type="molecule type" value="Genomic_DNA"/>
</dbReference>
<dbReference type="Pfam" id="PF03992">
    <property type="entry name" value="ABM"/>
    <property type="match status" value="1"/>
</dbReference>
<keyword evidence="2" id="KW-0560">Oxidoreductase</keyword>
<dbReference type="Proteomes" id="UP000095087">
    <property type="component" value="Unassembled WGS sequence"/>
</dbReference>